<dbReference type="STRING" id="314232.SKA53_06117"/>
<organism evidence="1 2">
    <name type="scientific">Yoonia vestfoldensis SKA53</name>
    <dbReference type="NCBI Taxonomy" id="314232"/>
    <lineage>
        <taxon>Bacteria</taxon>
        <taxon>Pseudomonadati</taxon>
        <taxon>Pseudomonadota</taxon>
        <taxon>Alphaproteobacteria</taxon>
        <taxon>Rhodobacterales</taxon>
        <taxon>Paracoccaceae</taxon>
        <taxon>Yoonia</taxon>
    </lineage>
</organism>
<reference evidence="1 2" key="1">
    <citation type="submission" date="2006-01" db="EMBL/GenBank/DDBJ databases">
        <authorList>
            <person name="Hagstrom A."/>
            <person name="Ferriera S."/>
            <person name="Johnson J."/>
            <person name="Kravitz S."/>
            <person name="Halpern A."/>
            <person name="Remington K."/>
            <person name="Beeson K."/>
            <person name="Tran B."/>
            <person name="Rogers Y.-H."/>
            <person name="Friedman R."/>
            <person name="Venter J.C."/>
        </authorList>
    </citation>
    <scope>NUCLEOTIDE SEQUENCE [LARGE SCALE GENOMIC DNA]</scope>
    <source>
        <strain evidence="1 2">SKA53</strain>
    </source>
</reference>
<dbReference type="Proteomes" id="UP000004507">
    <property type="component" value="Unassembled WGS sequence"/>
</dbReference>
<protein>
    <submittedName>
        <fullName evidence="1">Uncharacterized protein</fullName>
    </submittedName>
</protein>
<keyword evidence="2" id="KW-1185">Reference proteome</keyword>
<dbReference type="AlphaFoldDB" id="A3V7K6"/>
<proteinExistence type="predicted"/>
<evidence type="ECO:0000313" key="2">
    <source>
        <dbReference type="Proteomes" id="UP000004507"/>
    </source>
</evidence>
<evidence type="ECO:0000313" key="1">
    <source>
        <dbReference type="EMBL" id="EAQ05656.1"/>
    </source>
</evidence>
<dbReference type="HOGENOM" id="CLU_3292027_0_0_5"/>
<name>A3V7K6_9RHOB</name>
<sequence length="40" mass="4365">MLLKKVVPWSGLFSCDDTRDGRKIPAVILLILNNAPSVAI</sequence>
<gene>
    <name evidence="1" type="ORF">SKA53_06117</name>
</gene>
<comment type="caution">
    <text evidence="1">The sequence shown here is derived from an EMBL/GenBank/DDBJ whole genome shotgun (WGS) entry which is preliminary data.</text>
</comment>
<dbReference type="EMBL" id="AAMS01000007">
    <property type="protein sequence ID" value="EAQ05656.1"/>
    <property type="molecule type" value="Genomic_DNA"/>
</dbReference>
<accession>A3V7K6</accession>